<dbReference type="EMBL" id="CAIE01000015">
    <property type="protein sequence ID" value="CCH16694.1"/>
    <property type="molecule type" value="Genomic_DNA"/>
</dbReference>
<keyword evidence="3" id="KW-1003">Cell membrane</keyword>
<evidence type="ECO:0000313" key="10">
    <source>
        <dbReference type="EMBL" id="CCH16694.1"/>
    </source>
</evidence>
<evidence type="ECO:0000256" key="1">
    <source>
        <dbReference type="ARBA" id="ARBA00004651"/>
    </source>
</evidence>
<dbReference type="STRING" id="1150864.MILUP08_41610"/>
<evidence type="ECO:0000259" key="9">
    <source>
        <dbReference type="Pfam" id="PF00361"/>
    </source>
</evidence>
<reference evidence="11" key="1">
    <citation type="journal article" date="2012" name="J. Bacteriol.">
        <title>Genome Sequence of Micromonospora lupini Lupac 08, Isolated from Root Nodules of Lupinus angustifolius.</title>
        <authorList>
            <person name="Alonso-Vega P."/>
            <person name="Normand P."/>
            <person name="Bacigalupe R."/>
            <person name="Pujic P."/>
            <person name="Lajus A."/>
            <person name="Vallenet D."/>
            <person name="Carro L."/>
            <person name="Coll P."/>
            <person name="Trujillo M.E."/>
        </authorList>
    </citation>
    <scope>NUCLEOTIDE SEQUENCE [LARGE SCALE GENOMIC DNA]</scope>
    <source>
        <strain evidence="11">Lupac 08</strain>
    </source>
</reference>
<dbReference type="PANTHER" id="PTHR42703:SF1">
    <property type="entry name" value="NA(+)_H(+) ANTIPORTER SUBUNIT D1"/>
    <property type="match status" value="1"/>
</dbReference>
<dbReference type="InterPro" id="IPR003918">
    <property type="entry name" value="NADH_UbQ_OxRdtase"/>
</dbReference>
<protein>
    <submittedName>
        <fullName evidence="10">Na(+)/H(+) antiporter subunit D1</fullName>
    </submittedName>
</protein>
<evidence type="ECO:0000256" key="3">
    <source>
        <dbReference type="ARBA" id="ARBA00022475"/>
    </source>
</evidence>
<feature type="transmembrane region" description="Helical" evidence="8">
    <location>
        <begin position="300"/>
        <end position="321"/>
    </location>
</feature>
<organism evidence="10 11">
    <name type="scientific">Micromonospora lupini str. Lupac 08</name>
    <dbReference type="NCBI Taxonomy" id="1150864"/>
    <lineage>
        <taxon>Bacteria</taxon>
        <taxon>Bacillati</taxon>
        <taxon>Actinomycetota</taxon>
        <taxon>Actinomycetes</taxon>
        <taxon>Micromonosporales</taxon>
        <taxon>Micromonosporaceae</taxon>
        <taxon>Micromonospora</taxon>
    </lineage>
</organism>
<dbReference type="PRINTS" id="PR01437">
    <property type="entry name" value="NUOXDRDTASE4"/>
</dbReference>
<feature type="transmembrane region" description="Helical" evidence="8">
    <location>
        <begin position="272"/>
        <end position="293"/>
    </location>
</feature>
<dbReference type="PANTHER" id="PTHR42703">
    <property type="entry name" value="NADH DEHYDROGENASE"/>
    <property type="match status" value="1"/>
</dbReference>
<feature type="transmembrane region" description="Helical" evidence="8">
    <location>
        <begin position="72"/>
        <end position="98"/>
    </location>
</feature>
<dbReference type="Pfam" id="PF00361">
    <property type="entry name" value="Proton_antipo_M"/>
    <property type="match status" value="1"/>
</dbReference>
<feature type="transmembrane region" description="Helical" evidence="8">
    <location>
        <begin position="136"/>
        <end position="154"/>
    </location>
</feature>
<feature type="domain" description="NADH:quinone oxidoreductase/Mrp antiporter transmembrane" evidence="9">
    <location>
        <begin position="130"/>
        <end position="421"/>
    </location>
</feature>
<dbReference type="RefSeq" id="WP_007456776.1">
    <property type="nucleotide sequence ID" value="NZ_HF570108.1"/>
</dbReference>
<dbReference type="eggNOG" id="COG0651">
    <property type="taxonomic scope" value="Bacteria"/>
</dbReference>
<feature type="transmembrane region" description="Helical" evidence="8">
    <location>
        <begin position="166"/>
        <end position="187"/>
    </location>
</feature>
<dbReference type="GO" id="GO:0005886">
    <property type="term" value="C:plasma membrane"/>
    <property type="evidence" value="ECO:0007669"/>
    <property type="project" value="UniProtKB-SubCell"/>
</dbReference>
<evidence type="ECO:0000256" key="7">
    <source>
        <dbReference type="RuleBase" id="RU000320"/>
    </source>
</evidence>
<comment type="similarity">
    <text evidence="2">Belongs to the CPA3 antiporters (TC 2.A.63) subunit D family.</text>
</comment>
<dbReference type="AlphaFoldDB" id="I0KYP7"/>
<evidence type="ECO:0000313" key="11">
    <source>
        <dbReference type="Proteomes" id="UP000003448"/>
    </source>
</evidence>
<feature type="transmembrane region" description="Helical" evidence="8">
    <location>
        <begin position="207"/>
        <end position="232"/>
    </location>
</feature>
<dbReference type="InterPro" id="IPR050586">
    <property type="entry name" value="CPA3_Na-H_Antiporter_D"/>
</dbReference>
<feature type="transmembrane region" description="Helical" evidence="8">
    <location>
        <begin position="31"/>
        <end position="52"/>
    </location>
</feature>
<feature type="transmembrane region" description="Helical" evidence="8">
    <location>
        <begin position="399"/>
        <end position="426"/>
    </location>
</feature>
<comment type="subcellular location">
    <subcellularLocation>
        <location evidence="1">Cell membrane</location>
        <topology evidence="1">Multi-pass membrane protein</topology>
    </subcellularLocation>
    <subcellularLocation>
        <location evidence="7">Membrane</location>
        <topology evidence="7">Multi-pass membrane protein</topology>
    </subcellularLocation>
</comment>
<dbReference type="GO" id="GO:0042773">
    <property type="term" value="P:ATP synthesis coupled electron transport"/>
    <property type="evidence" value="ECO:0007669"/>
    <property type="project" value="InterPro"/>
</dbReference>
<keyword evidence="5 8" id="KW-1133">Transmembrane helix</keyword>
<feature type="transmembrane region" description="Helical" evidence="8">
    <location>
        <begin position="110"/>
        <end position="130"/>
    </location>
</feature>
<keyword evidence="6 8" id="KW-0472">Membrane</keyword>
<evidence type="ECO:0000256" key="2">
    <source>
        <dbReference type="ARBA" id="ARBA00005346"/>
    </source>
</evidence>
<feature type="transmembrane region" description="Helical" evidence="8">
    <location>
        <begin position="6"/>
        <end position="24"/>
    </location>
</feature>
<dbReference type="GO" id="GO:0008137">
    <property type="term" value="F:NADH dehydrogenase (ubiquinone) activity"/>
    <property type="evidence" value="ECO:0007669"/>
    <property type="project" value="InterPro"/>
</dbReference>
<evidence type="ECO:0000256" key="4">
    <source>
        <dbReference type="ARBA" id="ARBA00022692"/>
    </source>
</evidence>
<comment type="caution">
    <text evidence="10">The sequence shown here is derived from an EMBL/GenBank/DDBJ whole genome shotgun (WGS) entry which is preliminary data.</text>
</comment>
<dbReference type="OrthoDB" id="9768329at2"/>
<name>I0KYP7_9ACTN</name>
<evidence type="ECO:0000256" key="6">
    <source>
        <dbReference type="ARBA" id="ARBA00023136"/>
    </source>
</evidence>
<evidence type="ECO:0000256" key="8">
    <source>
        <dbReference type="SAM" id="Phobius"/>
    </source>
</evidence>
<sequence>MSRLLPLPVVVPLLGAALTLLLATRPRVQRAVSVLCLTVTFTVAVVLLVQAYRHGPVVLAIGGWPPPVGIVLVADQLAALMLVVSSAVTLCVLLYSIGQGRSETSESAPVVIFHPTYLVLTAGVTNAFLAGDLFNLFVGFEILLAASFVLITLGGTETRIRTGSTYVVVSILSSMIFLAAVGLVYAATGTLNLAQLAQRLDDLPDNVRLALQLMLLLAFAIKAAVFPLSAWLPDSYPTAPAPVTAVFAGLLTKVGVYAIIRTETLLFPGGQVDGLLMVVAGLTMVVGILGAVAQSDMKRLFSFTLVSHIGYMIFGVALSTAAGLAGAIFYVVHHITIQTTLFLVAGLVEERAGSTDLRRLGGLARMAPLLGVLFFVPAMNLAGVPPFSGFLGKLGLLQAGVAAGGALPATLVAAGTLTSLLTLYVASRVWNIAFWRAPRIAATEPAVRLPTLMVGATVALVAFGLTLTVLAGPLFDVTADAATDLLSRTPYVRAVLPGGTP</sequence>
<dbReference type="InterPro" id="IPR001750">
    <property type="entry name" value="ND/Mrp_TM"/>
</dbReference>
<keyword evidence="4 7" id="KW-0812">Transmembrane</keyword>
<feature type="transmembrane region" description="Helical" evidence="8">
    <location>
        <begin position="447"/>
        <end position="471"/>
    </location>
</feature>
<evidence type="ECO:0000256" key="5">
    <source>
        <dbReference type="ARBA" id="ARBA00022989"/>
    </source>
</evidence>
<accession>I0KYP7</accession>
<proteinExistence type="inferred from homology"/>
<dbReference type="NCBIfam" id="NF009308">
    <property type="entry name" value="PRK12665.1"/>
    <property type="match status" value="1"/>
</dbReference>
<keyword evidence="11" id="KW-1185">Reference proteome</keyword>
<dbReference type="Proteomes" id="UP000003448">
    <property type="component" value="Unassembled WGS sequence"/>
</dbReference>
<feature type="transmembrane region" description="Helical" evidence="8">
    <location>
        <begin position="327"/>
        <end position="348"/>
    </location>
</feature>
<feature type="transmembrane region" description="Helical" evidence="8">
    <location>
        <begin position="239"/>
        <end position="260"/>
    </location>
</feature>
<gene>
    <name evidence="10" type="primary">mnhD</name>
    <name evidence="10" type="ORF">MILUP08_41610</name>
</gene>